<dbReference type="InterPro" id="IPR010982">
    <property type="entry name" value="Lambda_DNA-bd_dom_sf"/>
</dbReference>
<evidence type="ECO:0000259" key="2">
    <source>
        <dbReference type="PROSITE" id="PS50943"/>
    </source>
</evidence>
<dbReference type="PANTHER" id="PTHR46558">
    <property type="entry name" value="TRACRIPTIONAL REGULATORY PROTEIN-RELATED-RELATED"/>
    <property type="match status" value="1"/>
</dbReference>
<dbReference type="Gene3D" id="1.10.260.40">
    <property type="entry name" value="lambda repressor-like DNA-binding domains"/>
    <property type="match status" value="1"/>
</dbReference>
<dbReference type="PANTHER" id="PTHR46558:SF11">
    <property type="entry name" value="HTH-TYPE TRANSCRIPTIONAL REGULATOR XRE"/>
    <property type="match status" value="1"/>
</dbReference>
<keyword evidence="1" id="KW-0238">DNA-binding</keyword>
<gene>
    <name evidence="3" type="ORF">PFS2_029</name>
</gene>
<dbReference type="Pfam" id="PF01381">
    <property type="entry name" value="HTH_3"/>
    <property type="match status" value="1"/>
</dbReference>
<dbReference type="CDD" id="cd00093">
    <property type="entry name" value="HTH_XRE"/>
    <property type="match status" value="1"/>
</dbReference>
<dbReference type="InterPro" id="IPR001387">
    <property type="entry name" value="Cro/C1-type_HTH"/>
</dbReference>
<dbReference type="GO" id="GO:0003677">
    <property type="term" value="F:DNA binding"/>
    <property type="evidence" value="ECO:0007669"/>
    <property type="project" value="UniProtKB-KW"/>
</dbReference>
<proteinExistence type="predicted"/>
<dbReference type="Proteomes" id="UP000289214">
    <property type="component" value="Segment"/>
</dbReference>
<evidence type="ECO:0000313" key="4">
    <source>
        <dbReference type="Proteomes" id="UP000289214"/>
    </source>
</evidence>
<sequence>MTQIIVKKEPVTLKTLRAKFDLTQAKAGAKVGVSADVWHNWEKGKTFPNVPQLKKIEEKFDISYDDIIFLTKNNG</sequence>
<organism evidence="3 4">
    <name type="scientific">Staphylococcus phage vB_SauS_fPfSau02</name>
    <dbReference type="NCBI Taxonomy" id="2510149"/>
    <lineage>
        <taxon>Viruses</taxon>
        <taxon>Duplodnaviria</taxon>
        <taxon>Heunggongvirae</taxon>
        <taxon>Uroviricota</taxon>
        <taxon>Caudoviricetes</taxon>
        <taxon>Triavirus</taxon>
        <taxon>Triavirus fPfSau02</taxon>
    </lineage>
</organism>
<dbReference type="SUPFAM" id="SSF47413">
    <property type="entry name" value="lambda repressor-like DNA-binding domains"/>
    <property type="match status" value="1"/>
</dbReference>
<reference evidence="3 4" key="1">
    <citation type="submission" date="2018-12" db="EMBL/GenBank/DDBJ databases">
        <title>vB_SauS_fPfSau02, a Staphylococcus bacteriophage infecting LA-MRSA strains.</title>
        <authorList>
            <person name="Kiljunen S."/>
            <person name="Van der Auwera J."/>
            <person name="Tuomala H."/>
            <person name="Skurnik M."/>
        </authorList>
    </citation>
    <scope>NUCLEOTIDE SEQUENCE [LARGE SCALE GENOMIC DNA]</scope>
</reference>
<evidence type="ECO:0000256" key="1">
    <source>
        <dbReference type="ARBA" id="ARBA00023125"/>
    </source>
</evidence>
<dbReference type="SMART" id="SM00530">
    <property type="entry name" value="HTH_XRE"/>
    <property type="match status" value="1"/>
</dbReference>
<name>A0A411BM54_9CAUD</name>
<accession>A0A411BM54</accession>
<keyword evidence="4" id="KW-1185">Reference proteome</keyword>
<feature type="domain" description="HTH cro/C1-type" evidence="2">
    <location>
        <begin position="13"/>
        <end position="67"/>
    </location>
</feature>
<evidence type="ECO:0000313" key="3">
    <source>
        <dbReference type="EMBL" id="QAY02693.1"/>
    </source>
</evidence>
<dbReference type="EMBL" id="MK348510">
    <property type="protein sequence ID" value="QAY02693.1"/>
    <property type="molecule type" value="Genomic_DNA"/>
</dbReference>
<dbReference type="PROSITE" id="PS50943">
    <property type="entry name" value="HTH_CROC1"/>
    <property type="match status" value="1"/>
</dbReference>
<protein>
    <submittedName>
        <fullName evidence="3">XRE family transcriptional regulator</fullName>
    </submittedName>
</protein>